<keyword evidence="2" id="KW-0480">Metal-thiolate cluster</keyword>
<dbReference type="RefSeq" id="WP_413273124.1">
    <property type="nucleotide sequence ID" value="NZ_JBHFNQ010000194.1"/>
</dbReference>
<accession>A0ABV4XBC0</accession>
<organism evidence="3 4">
    <name type="scientific">Floridaenema aerugineum BLCC-F46</name>
    <dbReference type="NCBI Taxonomy" id="3153654"/>
    <lineage>
        <taxon>Bacteria</taxon>
        <taxon>Bacillati</taxon>
        <taxon>Cyanobacteriota</taxon>
        <taxon>Cyanophyceae</taxon>
        <taxon>Oscillatoriophycideae</taxon>
        <taxon>Aerosakkonematales</taxon>
        <taxon>Aerosakkonemataceae</taxon>
        <taxon>Floridanema</taxon>
        <taxon>Floridanema aerugineum</taxon>
    </lineage>
</organism>
<dbReference type="Pfam" id="PF02069">
    <property type="entry name" value="Metallothio_Pro"/>
    <property type="match status" value="1"/>
</dbReference>
<keyword evidence="4" id="KW-1185">Reference proteome</keyword>
<evidence type="ECO:0000313" key="3">
    <source>
        <dbReference type="EMBL" id="MFB2880099.1"/>
    </source>
</evidence>
<dbReference type="InterPro" id="IPR000518">
    <property type="entry name" value="Metalthion_fam14_prok"/>
</dbReference>
<dbReference type="SUPFAM" id="SSF57868">
    <property type="entry name" value="Metallothionein"/>
    <property type="match status" value="1"/>
</dbReference>
<proteinExistence type="predicted"/>
<protein>
    <submittedName>
        <fullName evidence="3">Metallothionein</fullName>
    </submittedName>
</protein>
<dbReference type="PRINTS" id="PR00859">
    <property type="entry name" value="MTPROKARYOTE"/>
</dbReference>
<gene>
    <name evidence="3" type="ORF">ACE1CC_24880</name>
</gene>
<evidence type="ECO:0000256" key="1">
    <source>
        <dbReference type="ARBA" id="ARBA00022723"/>
    </source>
</evidence>
<evidence type="ECO:0000313" key="4">
    <source>
        <dbReference type="Proteomes" id="UP001576774"/>
    </source>
</evidence>
<name>A0ABV4XBC0_9CYAN</name>
<comment type="caution">
    <text evidence="3">The sequence shown here is derived from an EMBL/GenBank/DDBJ whole genome shotgun (WGS) entry which is preliminary data.</text>
</comment>
<evidence type="ECO:0000256" key="2">
    <source>
        <dbReference type="ARBA" id="ARBA00022851"/>
    </source>
</evidence>
<dbReference type="InterPro" id="IPR017854">
    <property type="entry name" value="Metalthion_dom_sf"/>
</dbReference>
<dbReference type="EMBL" id="JBHFNQ010000194">
    <property type="protein sequence ID" value="MFB2880099.1"/>
    <property type="molecule type" value="Genomic_DNA"/>
</dbReference>
<dbReference type="Gene3D" id="2.30.170.10">
    <property type="match status" value="1"/>
</dbReference>
<keyword evidence="1" id="KW-0479">Metal-binding</keyword>
<sequence>MTTVTTMKCACESCLCVVSLSEAIQKEGKYYCSDACANGHPEGKGCGHQGCGC</sequence>
<dbReference type="Proteomes" id="UP001576774">
    <property type="component" value="Unassembled WGS sequence"/>
</dbReference>
<reference evidence="3 4" key="1">
    <citation type="submission" date="2024-09" db="EMBL/GenBank/DDBJ databases">
        <title>Floridaenema gen nov. (Aerosakkonemataceae, Aerosakkonematales ord. nov., Cyanobacteria) from benthic tropical and subtropical fresh waters, with the description of four new species.</title>
        <authorList>
            <person name="Moretto J.A."/>
            <person name="Berthold D.E."/>
            <person name="Lefler F.W."/>
            <person name="Huang I.-S."/>
            <person name="Laughinghouse H. IV."/>
        </authorList>
    </citation>
    <scope>NUCLEOTIDE SEQUENCE [LARGE SCALE GENOMIC DNA]</scope>
    <source>
        <strain evidence="3 4">BLCC-F46</strain>
    </source>
</reference>